<comment type="caution">
    <text evidence="1">The sequence shown here is derived from an EMBL/GenBank/DDBJ whole genome shotgun (WGS) entry which is preliminary data.</text>
</comment>
<accession>A0AAV3UTM8</accession>
<protein>
    <submittedName>
        <fullName evidence="1">Uncharacterized protein</fullName>
    </submittedName>
</protein>
<evidence type="ECO:0000313" key="2">
    <source>
        <dbReference type="Proteomes" id="UP000006320"/>
    </source>
</evidence>
<evidence type="ECO:0000313" key="1">
    <source>
        <dbReference type="EMBL" id="GAC08457.1"/>
    </source>
</evidence>
<proteinExistence type="predicted"/>
<dbReference type="Proteomes" id="UP000006320">
    <property type="component" value="Unassembled WGS sequence"/>
</dbReference>
<dbReference type="EMBL" id="BAEM01000007">
    <property type="protein sequence ID" value="GAC08457.1"/>
    <property type="molecule type" value="Genomic_DNA"/>
</dbReference>
<sequence>MKATELTFVSSVAFTAKCDFALYQLRLKADYRFHHICDIYIKRIK</sequence>
<name>A0AAV3UTM8_9ALTE</name>
<dbReference type="AlphaFoldDB" id="A0AAV3UTM8"/>
<gene>
    <name evidence="1" type="ORF">GCHA_0494</name>
</gene>
<organism evidence="1 2">
    <name type="scientific">Paraglaciecola chathamensis S18K6</name>
    <dbReference type="NCBI Taxonomy" id="1127672"/>
    <lineage>
        <taxon>Bacteria</taxon>
        <taxon>Pseudomonadati</taxon>
        <taxon>Pseudomonadota</taxon>
        <taxon>Gammaproteobacteria</taxon>
        <taxon>Alteromonadales</taxon>
        <taxon>Alteromonadaceae</taxon>
        <taxon>Paraglaciecola</taxon>
    </lineage>
</organism>
<reference evidence="1 2" key="1">
    <citation type="journal article" date="2017" name="Antonie Van Leeuwenhoek">
        <title>Rhizobium rhizosphaerae sp. nov., a novel species isolated from rice rhizosphere.</title>
        <authorList>
            <person name="Zhao J.J."/>
            <person name="Zhang J."/>
            <person name="Zhang R.J."/>
            <person name="Zhang C.W."/>
            <person name="Yin H.Q."/>
            <person name="Zhang X.X."/>
        </authorList>
    </citation>
    <scope>NUCLEOTIDE SEQUENCE [LARGE SCALE GENOMIC DNA]</scope>
    <source>
        <strain evidence="1 2">S18K6</strain>
    </source>
</reference>